<evidence type="ECO:0000256" key="2">
    <source>
        <dbReference type="ARBA" id="ARBA00022670"/>
    </source>
</evidence>
<feature type="domain" description="UBP24/USP9X/USP9Y ubiquitin-like" evidence="8">
    <location>
        <begin position="1179"/>
        <end position="1264"/>
    </location>
</feature>
<feature type="region of interest" description="Disordered" evidence="5">
    <location>
        <begin position="2928"/>
        <end position="2998"/>
    </location>
</feature>
<dbReference type="InterPro" id="IPR055176">
    <property type="entry name" value="UBP24/USP9X/USP9Y_UBL"/>
</dbReference>
<evidence type="ECO:0000259" key="6">
    <source>
        <dbReference type="Pfam" id="PF00443"/>
    </source>
</evidence>
<evidence type="ECO:0000313" key="10">
    <source>
        <dbReference type="EMBL" id="CAF0715585.1"/>
    </source>
</evidence>
<sequence length="2998" mass="347748">MSNVNTDQSVNQTDQEVSKLTEELTNDNQKALFPVEELQRLDEMLGRTRWIVPVMPKSELETLLDAAIHLCRLKLDTKSEHCQRFFRDGLTISFVRIFTDDAVTTWKYDIYKHIYNNTLKLIEICTLKMLDDWFPLLELLALIFNPQCKYHIINSIRAPEMNIKVNYTRSILAQTEDINRKPNQRKKLTNKKPKRTIKFSDNLNESSKNDRSNEISNNNSNERYIEFEKILNKDQEKFIKSIITDDFSQNNENELEDSKEKLKNLQLQNSDEDDCDEEDDENEDDGVDVEENDQSEIEDDVEDELDLNELENDLENDIENSPENDEIDEILDQIKSKNDNSSVYSAYDSDLEEKNNLDIGSPNSLGGIRRINNDIVFGEKSDSLNLELQKQKEITDFIQNSNLINQHHQQEEEIDQNFQVEYKIPKNKPTKKKNNKKVNSKKQQDNDSEKTNTVTTTTSYARSNLKAPHGWLVDFLNYFGELNGFDLLLERFTNDVKLNIQVIASLIKPFGLCHQFLTPYTIKKYFLPIIEIVPKFFEKLSDEDIAKECKSENKNDSISTVIKWLKLLANRVKDQQDLCRNLEILRLKTILRILKFASFNGKMNALNEVNKVISNITYNIQIGTSSSLSASSSSSRLLDSQDEEWLTSERMAKWIQENDVLGIVLRDCMHQPQYVEKLEKILRFLIKEKSLTLSDLDKIWESQVDKHEAIEKNVHDLLSKLAFDFSPEQLDHLFSCFQKSWTNATKKQREKLLDLIRSLSEDDKEGVMANKVLDLLWNLAHSEDAPTEIIDQAVSAHIKILDYSCSSDKESQKLKYLEKCIEQLKENKWVIISLRQIKEILQQYSEMISGSFQSHKFVNYNASNTGVNSQSNLSQQGNAIFYSRTNIISKLQKDYSLIDMITANLSDYYDSFRKFVNIERSNEVINPELILTDGRFNHTTQIQERLSFLKYLLKEGQLLLCSAQAEIIWKCLAQNSVFESDREICFKWFSKLMADDPDLEPDMNKTFFVNYITKLDPKLLTDSGIKCFERFFRYVNLKYNRFIQKRNYFFTESLDLIGLDYLWKIVTFANEDIVEKAILLLKDIYIHLGPQLKNEQCAIHADLISNCMDRLRVSYDNLSILKKETSNKDSVTAKNDEIRSNQEITQILRAMIVLREYLNEFDSNFICERIYPPLSRSSKGKSVLILVRLQIQNRQADDFEIVSHVNETIGSLRRQIYIKTKINSQMNKIDLIINNECVECVEDNKILSDYHLKEKMFIIARVTQTGTSQGTPGTPQNNANSSITVRLDSSADSSSDDVASSTDESHNVVNSPNLEYELMLPSVILSLNENYIQFLIELADFGCKLNNTQIKECTRGILDLLPIAKHTSEKIKSYCKECITACDPLNKNLENFYLNCSQTQCWYNLKVTHALLVPALSYSPSTEETVQFQESFILADGVTCSMNLILNEKFYKLLSDDNTKKAASQYALKIYKLCMTTICHAIFSHVLNALQTKQLSQITEAQHNHALLLQNSVTAIPSNTNEITVRQLAQRLGNQFSSILCTKLPNLNHILKLEKIAWSLAASQTLNLINEDSYEKIHIILNSNRNNEMMFQNFDDINVCRESLECLTLTLCLVPNGLEILNQEKHWRNFIIDLVLYCNNRIIRQAAGEQFLLIALKCSTQPNRPVQFFIQMLFTFLHGLNKHNAHQSQEYFHLLCRLLNCAFINNIQISNTEALLNNEIQWLKKLKNNFSGDVLDDSIQVGDEMLLDGHLNITKELLQFQTPDKKYFIGSKNGGNSLVTDLIENFIFPASCLFKKYRDSLLFNNLPNGKLSQALNSVEQQLASKSLKSICSSSMTLNSAFDLLVSLSTGCLENFKNLTELIFQLFYPSLLNQSKLLQNPFEFNPQLTNDCTINPSEWEYLPLLGQRPHNGFVGLKNAGATCYMNSVLQQLFMVKTLRNYILNIDLSTCLNDSQFEDLDDADVDANARELNKTDEEQRKEYNLSIFKNLQMIFGHLAESKMQYYVPKGFWRQFRFGLGERVNLREQHDAVEFFNSVVDCIDEALKILNKDQICSKILGGVFADQKICKGCPHRYSREESFTLLSVDVRHSQRLSESLEQYVKGDLLEGPNAYHCEKCNKKIDAVKRTCIKKLPAVLAIQLKRFDYDWEREIAVKSNEYFEFPRELDMEPYTVKGVARIEKEQNKKSGTSEHEIFDEEEFDEDNEPAMYKLVGIVVHSGQANGGHYYSFIQNKPDEENFKINDNDTSNSVYSNNEINNWFKFDDNEVSEFKMDDDEMRNQCYGGEYTGEVYDNVMKRMAFKKQKRWWNAYILFYDRIRKDKSQENKISNKNNQIWEEILRSSQQVKIPAYILKSVHKKNIKFLHHRHHFSIEYFQFIKKLSQTNLYLCQNDAQINDEMEDLCLESIKLTFKFLFSVGFRVKKSLRGPVNDWYEIIFNYAKYSTKARQWMINYLLFENSIVLVQFFLDCPSNEIRNVISKILVALVHLSYSDAPKELRLESLLNIPNQPSITVLSLTNNIPAVNNQITVTSLNNILATISNTNIANLENKCYFMIESDSLIYTLISLISKRDLINEQTAKYLVQYFQFFNYYLLLGAQQCLHLIRCDVPYVFIQFAIDELPMSLSNINLNTLSNSALSSGSSSFSLNYPKIQNTTYNQANSNFTSQYTDLTKLYCVVSTLIRCFDVNSFCSTFNNTQEIPMNPYNHFNELKQLDNAQVTQIPTQLLKIPVKLSDIVYKRTNYVKKLLEDASGLEETVKLMKFLCWENMNFSIDLINELLWMAAYHYSYELKPHLEMLYHILCIGDSWQTRRTMTALQGIPNEREGLFEIIDKSQNHYQKRAYQIIKMLVQLFTTSEFANELLNRDDDLKNKWKQSRNWFYNEMEKCRMFNMPNYSFYQTPQSNEISQTYFLERTQSARITLEKAMKICPQRKDNSANGNSISSEQNDAQCEEEDDDDGDGDEEEEEEAYESISDDENFEYHSKADGNSDEKNTSNTTGKN</sequence>
<dbReference type="SUPFAM" id="SSF54001">
    <property type="entry name" value="Cysteine proteinases"/>
    <property type="match status" value="1"/>
</dbReference>
<keyword evidence="2" id="KW-0645">Protease</keyword>
<dbReference type="GO" id="GO:0005829">
    <property type="term" value="C:cytosol"/>
    <property type="evidence" value="ECO:0007669"/>
    <property type="project" value="TreeGrafter"/>
</dbReference>
<keyword evidence="4" id="KW-0378">Hydrolase</keyword>
<keyword evidence="1" id="KW-0597">Phosphoprotein</keyword>
<protein>
    <recommendedName>
        <fullName evidence="12">Ubiquitinyl hydrolase 1</fullName>
    </recommendedName>
</protein>
<feature type="compositionally biased region" description="Basic residues" evidence="5">
    <location>
        <begin position="182"/>
        <end position="197"/>
    </location>
</feature>
<dbReference type="Proteomes" id="UP000663879">
    <property type="component" value="Unassembled WGS sequence"/>
</dbReference>
<evidence type="ECO:0000313" key="11">
    <source>
        <dbReference type="Proteomes" id="UP000663879"/>
    </source>
</evidence>
<dbReference type="GO" id="GO:0016579">
    <property type="term" value="P:protein deubiquitination"/>
    <property type="evidence" value="ECO:0007669"/>
    <property type="project" value="InterPro"/>
</dbReference>
<feature type="domain" description="DUF3517" evidence="7">
    <location>
        <begin position="2663"/>
        <end position="2872"/>
    </location>
</feature>
<evidence type="ECO:0000256" key="3">
    <source>
        <dbReference type="ARBA" id="ARBA00022786"/>
    </source>
</evidence>
<dbReference type="InterPro" id="IPR050164">
    <property type="entry name" value="Peptidase_C19"/>
</dbReference>
<evidence type="ECO:0000259" key="7">
    <source>
        <dbReference type="Pfam" id="PF12030"/>
    </source>
</evidence>
<dbReference type="PROSITE" id="PS00972">
    <property type="entry name" value="USP_1"/>
    <property type="match status" value="1"/>
</dbReference>
<dbReference type="GO" id="GO:0006508">
    <property type="term" value="P:proteolysis"/>
    <property type="evidence" value="ECO:0007669"/>
    <property type="project" value="UniProtKB-KW"/>
</dbReference>
<dbReference type="OrthoDB" id="289038at2759"/>
<evidence type="ECO:0008006" key="12">
    <source>
        <dbReference type="Google" id="ProtNLM"/>
    </source>
</evidence>
<dbReference type="PANTHER" id="PTHR24006:SF925">
    <property type="entry name" value="UBIQUITINYL HYDROLASE 1"/>
    <property type="match status" value="1"/>
</dbReference>
<feature type="region of interest" description="Disordered" evidence="5">
    <location>
        <begin position="176"/>
        <end position="217"/>
    </location>
</feature>
<feature type="domain" description="UBP34/UBP24/USP9X/USP9Y-like ARM repeat region" evidence="9">
    <location>
        <begin position="581"/>
        <end position="1036"/>
    </location>
</feature>
<evidence type="ECO:0000259" key="9">
    <source>
        <dbReference type="Pfam" id="PF25010"/>
    </source>
</evidence>
<feature type="compositionally biased region" description="Basic residues" evidence="5">
    <location>
        <begin position="425"/>
        <end position="440"/>
    </location>
</feature>
<feature type="compositionally biased region" description="Acidic residues" evidence="5">
    <location>
        <begin position="270"/>
        <end position="300"/>
    </location>
</feature>
<dbReference type="InterPro" id="IPR021905">
    <property type="entry name" value="DUF3517"/>
</dbReference>
<dbReference type="Pfam" id="PF25010">
    <property type="entry name" value="ARM_UBP24_USP9X-Y"/>
    <property type="match status" value="1"/>
</dbReference>
<dbReference type="InterPro" id="IPR029071">
    <property type="entry name" value="Ubiquitin-like_domsf"/>
</dbReference>
<dbReference type="Pfam" id="PF00443">
    <property type="entry name" value="UCH"/>
    <property type="match status" value="1"/>
</dbReference>
<dbReference type="GO" id="GO:0004843">
    <property type="term" value="F:cysteine-type deubiquitinase activity"/>
    <property type="evidence" value="ECO:0007669"/>
    <property type="project" value="InterPro"/>
</dbReference>
<comment type="caution">
    <text evidence="10">The sequence shown here is derived from an EMBL/GenBank/DDBJ whole genome shotgun (WGS) entry which is preliminary data.</text>
</comment>
<evidence type="ECO:0000256" key="5">
    <source>
        <dbReference type="SAM" id="MobiDB-lite"/>
    </source>
</evidence>
<evidence type="ECO:0000256" key="4">
    <source>
        <dbReference type="ARBA" id="ARBA00022801"/>
    </source>
</evidence>
<dbReference type="EMBL" id="CAJNOC010000107">
    <property type="protein sequence ID" value="CAF0715585.1"/>
    <property type="molecule type" value="Genomic_DNA"/>
</dbReference>
<dbReference type="PROSITE" id="PS00973">
    <property type="entry name" value="USP_2"/>
    <property type="match status" value="1"/>
</dbReference>
<dbReference type="InterPro" id="IPR038765">
    <property type="entry name" value="Papain-like_cys_pep_sf"/>
</dbReference>
<dbReference type="InterPro" id="IPR056850">
    <property type="entry name" value="ARM_UBP34_24_USP9X_Y"/>
</dbReference>
<proteinExistence type="predicted"/>
<dbReference type="PANTHER" id="PTHR24006">
    <property type="entry name" value="UBIQUITIN CARBOXYL-TERMINAL HYDROLASE"/>
    <property type="match status" value="1"/>
</dbReference>
<keyword evidence="3" id="KW-0833">Ubl conjugation pathway</keyword>
<dbReference type="GO" id="GO:0016477">
    <property type="term" value="P:cell migration"/>
    <property type="evidence" value="ECO:0007669"/>
    <property type="project" value="TreeGrafter"/>
</dbReference>
<gene>
    <name evidence="10" type="ORF">OXX778_LOCUS1596</name>
</gene>
<reference evidence="10" key="1">
    <citation type="submission" date="2021-02" db="EMBL/GenBank/DDBJ databases">
        <authorList>
            <person name="Nowell W R."/>
        </authorList>
    </citation>
    <scope>NUCLEOTIDE SEQUENCE</scope>
    <source>
        <strain evidence="10">Ploen Becks lab</strain>
    </source>
</reference>
<dbReference type="InterPro" id="IPR001394">
    <property type="entry name" value="Peptidase_C19_UCH"/>
</dbReference>
<feature type="compositionally biased region" description="Acidic residues" evidence="5">
    <location>
        <begin position="2947"/>
        <end position="2975"/>
    </location>
</feature>
<accession>A0A813M4Q8</accession>
<evidence type="ECO:0000256" key="1">
    <source>
        <dbReference type="ARBA" id="ARBA00022553"/>
    </source>
</evidence>
<evidence type="ECO:0000259" key="8">
    <source>
        <dbReference type="Pfam" id="PF22900"/>
    </source>
</evidence>
<organism evidence="10 11">
    <name type="scientific">Brachionus calyciflorus</name>
    <dbReference type="NCBI Taxonomy" id="104777"/>
    <lineage>
        <taxon>Eukaryota</taxon>
        <taxon>Metazoa</taxon>
        <taxon>Spiralia</taxon>
        <taxon>Gnathifera</taxon>
        <taxon>Rotifera</taxon>
        <taxon>Eurotatoria</taxon>
        <taxon>Monogononta</taxon>
        <taxon>Pseudotrocha</taxon>
        <taxon>Ploima</taxon>
        <taxon>Brachionidae</taxon>
        <taxon>Brachionus</taxon>
    </lineage>
</organism>
<feature type="domain" description="Peptidase C19 ubiquitin carboxyl-terminal hydrolase" evidence="6">
    <location>
        <begin position="1913"/>
        <end position="2313"/>
    </location>
</feature>
<dbReference type="Pfam" id="PF22900">
    <property type="entry name" value="UCH_UBL1"/>
    <property type="match status" value="1"/>
</dbReference>
<keyword evidence="11" id="KW-1185">Reference proteome</keyword>
<dbReference type="Pfam" id="PF12030">
    <property type="entry name" value="DUF3517"/>
    <property type="match status" value="1"/>
</dbReference>
<dbReference type="InterPro" id="IPR018200">
    <property type="entry name" value="USP_CS"/>
</dbReference>
<dbReference type="Gene3D" id="3.90.70.10">
    <property type="entry name" value="Cysteine proteinases"/>
    <property type="match status" value="1"/>
</dbReference>
<feature type="region of interest" description="Disordered" evidence="5">
    <location>
        <begin position="425"/>
        <end position="455"/>
    </location>
</feature>
<feature type="compositionally biased region" description="Polar residues" evidence="5">
    <location>
        <begin position="2933"/>
        <end position="2946"/>
    </location>
</feature>
<dbReference type="CDD" id="cd02659">
    <property type="entry name" value="peptidase_C19C"/>
    <property type="match status" value="1"/>
</dbReference>
<name>A0A813M4Q8_9BILA</name>
<feature type="region of interest" description="Disordered" evidence="5">
    <location>
        <begin position="251"/>
        <end position="300"/>
    </location>
</feature>
<dbReference type="SUPFAM" id="SSF54236">
    <property type="entry name" value="Ubiquitin-like"/>
    <property type="match status" value="1"/>
</dbReference>
<feature type="compositionally biased region" description="Basic and acidic residues" evidence="5">
    <location>
        <begin position="2976"/>
        <end position="2990"/>
    </location>
</feature>
<dbReference type="GO" id="GO:0005634">
    <property type="term" value="C:nucleus"/>
    <property type="evidence" value="ECO:0007669"/>
    <property type="project" value="TreeGrafter"/>
</dbReference>